<keyword evidence="7" id="KW-1185">Reference proteome</keyword>
<dbReference type="SUPFAM" id="SSF52151">
    <property type="entry name" value="FabD/lysophospholipase-like"/>
    <property type="match status" value="1"/>
</dbReference>
<feature type="domain" description="PNPLA" evidence="5">
    <location>
        <begin position="147"/>
        <end position="332"/>
    </location>
</feature>
<gene>
    <name evidence="6" type="ORF">GLIP_0940</name>
</gene>
<dbReference type="GO" id="GO:0016042">
    <property type="term" value="P:lipid catabolic process"/>
    <property type="evidence" value="ECO:0007669"/>
    <property type="project" value="UniProtKB-UniRule"/>
</dbReference>
<accession>K6YA90</accession>
<dbReference type="Proteomes" id="UP000006334">
    <property type="component" value="Unassembled WGS sequence"/>
</dbReference>
<evidence type="ECO:0000313" key="7">
    <source>
        <dbReference type="Proteomes" id="UP000006334"/>
    </source>
</evidence>
<feature type="short sequence motif" description="GXSXG" evidence="4">
    <location>
        <begin position="178"/>
        <end position="182"/>
    </location>
</feature>
<dbReference type="PANTHER" id="PTHR14226">
    <property type="entry name" value="NEUROPATHY TARGET ESTERASE/SWISS CHEESE D.MELANOGASTER"/>
    <property type="match status" value="1"/>
</dbReference>
<dbReference type="Pfam" id="PF11815">
    <property type="entry name" value="DUF3336"/>
    <property type="match status" value="1"/>
</dbReference>
<feature type="active site" description="Proton acceptor" evidence="4">
    <location>
        <position position="319"/>
    </location>
</feature>
<dbReference type="AlphaFoldDB" id="K6YA90"/>
<evidence type="ECO:0000259" key="5">
    <source>
        <dbReference type="PROSITE" id="PS51635"/>
    </source>
</evidence>
<dbReference type="InterPro" id="IPR050301">
    <property type="entry name" value="NTE"/>
</dbReference>
<evidence type="ECO:0000313" key="6">
    <source>
        <dbReference type="EMBL" id="GAC13583.1"/>
    </source>
</evidence>
<dbReference type="GO" id="GO:0004806">
    <property type="term" value="F:triacylglycerol lipase activity"/>
    <property type="evidence" value="ECO:0007669"/>
    <property type="project" value="InterPro"/>
</dbReference>
<protein>
    <submittedName>
        <fullName evidence="6">Patatin</fullName>
    </submittedName>
</protein>
<dbReference type="InterPro" id="IPR002641">
    <property type="entry name" value="PNPLA_dom"/>
</dbReference>
<dbReference type="Gene3D" id="3.40.1090.10">
    <property type="entry name" value="Cytosolic phospholipase A2 catalytic domain"/>
    <property type="match status" value="1"/>
</dbReference>
<evidence type="ECO:0000256" key="4">
    <source>
        <dbReference type="PROSITE-ProRule" id="PRU01161"/>
    </source>
</evidence>
<comment type="caution">
    <text evidence="6">The sequence shown here is derived from an EMBL/GenBank/DDBJ whole genome shotgun (WGS) entry which is preliminary data.</text>
</comment>
<name>K6YA90_9ALTE</name>
<dbReference type="CDD" id="cd07206">
    <property type="entry name" value="Pat_TGL3-4-5_SDP1"/>
    <property type="match status" value="1"/>
</dbReference>
<reference evidence="6 7" key="1">
    <citation type="journal article" date="2017" name="Antonie Van Leeuwenhoek">
        <title>Rhizobium rhizosphaerae sp. nov., a novel species isolated from rice rhizosphere.</title>
        <authorList>
            <person name="Zhao J.J."/>
            <person name="Zhang J."/>
            <person name="Zhang R.J."/>
            <person name="Zhang C.W."/>
            <person name="Yin H.Q."/>
            <person name="Zhang X.X."/>
        </authorList>
    </citation>
    <scope>NUCLEOTIDE SEQUENCE [LARGE SCALE GENOMIC DNA]</scope>
    <source>
        <strain evidence="6 7">E3</strain>
    </source>
</reference>
<dbReference type="STRING" id="1127673.GLIP_0940"/>
<dbReference type="PROSITE" id="PS51635">
    <property type="entry name" value="PNPLA"/>
    <property type="match status" value="1"/>
</dbReference>
<keyword evidence="2 4" id="KW-0442">Lipid degradation</keyword>
<dbReference type="EMBL" id="BAEN01000021">
    <property type="protein sequence ID" value="GAC13583.1"/>
    <property type="molecule type" value="Genomic_DNA"/>
</dbReference>
<dbReference type="PANTHER" id="PTHR14226:SF10">
    <property type="entry name" value="TRIACYLGLYCEROL LIPASE 4-RELATED"/>
    <property type="match status" value="1"/>
</dbReference>
<dbReference type="InterPro" id="IPR021771">
    <property type="entry name" value="Triacylglycerol_lipase_N"/>
</dbReference>
<keyword evidence="3 4" id="KW-0443">Lipid metabolism</keyword>
<dbReference type="OrthoDB" id="7055653at2"/>
<keyword evidence="1 4" id="KW-0378">Hydrolase</keyword>
<dbReference type="RefSeq" id="WP_008843400.1">
    <property type="nucleotide sequence ID" value="NZ_BAEN01000021.1"/>
</dbReference>
<proteinExistence type="predicted"/>
<organism evidence="6 7">
    <name type="scientific">Aliiglaciecola lipolytica E3</name>
    <dbReference type="NCBI Taxonomy" id="1127673"/>
    <lineage>
        <taxon>Bacteria</taxon>
        <taxon>Pseudomonadati</taxon>
        <taxon>Pseudomonadota</taxon>
        <taxon>Gammaproteobacteria</taxon>
        <taxon>Alteromonadales</taxon>
        <taxon>Alteromonadaceae</taxon>
        <taxon>Aliiglaciecola</taxon>
    </lineage>
</organism>
<evidence type="ECO:0000256" key="1">
    <source>
        <dbReference type="ARBA" id="ARBA00022801"/>
    </source>
</evidence>
<dbReference type="eggNOG" id="COG1752">
    <property type="taxonomic scope" value="Bacteria"/>
</dbReference>
<sequence length="495" mass="55435">MANRDSLTELNATIKHADSYQEYKEACQEHDELSGAEEWKAKDACKEYDYRLIRKRVQRIKLARSRGDALGLMSILHEGIHGNLGNIANSAIKNHSKIGTKYLIQEFIDQVCESLDFIYHADESEIDFYEKLSFFDETAHAFGKSCLMLSGGAGLGFFHGGVVKSLTEHDLLPDVVSGASAGSIIASLIATRTNEELKEALEPQNIYEKFSNWRIWQGFGRNSLMDSTNLENALIELFDLMTFEEAFHKTGRHVTVTVSPSDLHQYSRLLNAKTSPNAIITQAVRASCAIPLVFSPVQLKAKQADGKIVPYIPNRRFADGSLMADMPFKQLARLYGVNHSIVSQTNPLAVPFLSRDKTDTRGMTALTWRHLSNIAKLNSIYAFDVLEGVTSHKGAKLGLHKLRSIIDQQYVGDINILPKRGFASLKHIFANPSLRSIEKLIASAERATWPQIDRIKRDTQISKTFSKYLKLLKAREQRVLTQHNGLRLVGSTKSA</sequence>
<evidence type="ECO:0000256" key="3">
    <source>
        <dbReference type="ARBA" id="ARBA00023098"/>
    </source>
</evidence>
<feature type="active site" description="Nucleophile" evidence="4">
    <location>
        <position position="180"/>
    </location>
</feature>
<dbReference type="InterPro" id="IPR016035">
    <property type="entry name" value="Acyl_Trfase/lysoPLipase"/>
</dbReference>
<evidence type="ECO:0000256" key="2">
    <source>
        <dbReference type="ARBA" id="ARBA00022963"/>
    </source>
</evidence>
<comment type="caution">
    <text evidence="4">Lacks conserved residue(s) required for the propagation of feature annotation.</text>
</comment>
<dbReference type="Pfam" id="PF01734">
    <property type="entry name" value="Patatin"/>
    <property type="match status" value="1"/>
</dbReference>